<accession>A0A1B7P963</accession>
<name>A0A1B7P963_9EURO</name>
<comment type="caution">
    <text evidence="2">The sequence shown here is derived from an EMBL/GenBank/DDBJ whole genome shotgun (WGS) entry which is preliminary data.</text>
</comment>
<evidence type="ECO:0000313" key="2">
    <source>
        <dbReference type="EMBL" id="OAX85538.1"/>
    </source>
</evidence>
<dbReference type="STRING" id="1658172.A0A1B7P963"/>
<feature type="region of interest" description="Disordered" evidence="1">
    <location>
        <begin position="1"/>
        <end position="30"/>
    </location>
</feature>
<evidence type="ECO:0000256" key="1">
    <source>
        <dbReference type="SAM" id="MobiDB-lite"/>
    </source>
</evidence>
<feature type="compositionally biased region" description="Acidic residues" evidence="1">
    <location>
        <begin position="1"/>
        <end position="10"/>
    </location>
</feature>
<dbReference type="InterPro" id="IPR001656">
    <property type="entry name" value="PsdUridine_synth_TruD"/>
</dbReference>
<dbReference type="GO" id="GO:0005634">
    <property type="term" value="C:nucleus"/>
    <property type="evidence" value="ECO:0007669"/>
    <property type="project" value="TreeGrafter"/>
</dbReference>
<dbReference type="GO" id="GO:0001522">
    <property type="term" value="P:pseudouridine synthesis"/>
    <property type="evidence" value="ECO:0007669"/>
    <property type="project" value="InterPro"/>
</dbReference>
<keyword evidence="3" id="KW-1185">Reference proteome</keyword>
<dbReference type="OrthoDB" id="447290at2759"/>
<dbReference type="GO" id="GO:0003723">
    <property type="term" value="F:RNA binding"/>
    <property type="evidence" value="ECO:0007669"/>
    <property type="project" value="InterPro"/>
</dbReference>
<proteinExistence type="predicted"/>
<protein>
    <submittedName>
        <fullName evidence="2">Uncharacterized protein</fullName>
    </submittedName>
</protein>
<gene>
    <name evidence="2" type="ORF">ACJ72_00076</name>
</gene>
<organism evidence="2 3">
    <name type="scientific">Emergomyces africanus</name>
    <dbReference type="NCBI Taxonomy" id="1955775"/>
    <lineage>
        <taxon>Eukaryota</taxon>
        <taxon>Fungi</taxon>
        <taxon>Dikarya</taxon>
        <taxon>Ascomycota</taxon>
        <taxon>Pezizomycotina</taxon>
        <taxon>Eurotiomycetes</taxon>
        <taxon>Eurotiomycetidae</taxon>
        <taxon>Onygenales</taxon>
        <taxon>Ajellomycetaceae</taxon>
        <taxon>Emergomyces</taxon>
    </lineage>
</organism>
<reference evidence="2 3" key="1">
    <citation type="submission" date="2015-07" db="EMBL/GenBank/DDBJ databases">
        <title>Emmonsia species relationships and genome sequence.</title>
        <authorList>
            <person name="Cuomo C.A."/>
            <person name="Schwartz I.S."/>
            <person name="Kenyon C."/>
            <person name="de Hoog G.S."/>
            <person name="Govender N.P."/>
            <person name="Botha A."/>
            <person name="Moreno L."/>
            <person name="de Vries M."/>
            <person name="Munoz J.F."/>
            <person name="Stielow J.B."/>
        </authorList>
    </citation>
    <scope>NUCLEOTIDE SEQUENCE [LARGE SCALE GENOMIC DNA]</scope>
    <source>
        <strain evidence="2 3">CBS 136260</strain>
    </source>
</reference>
<evidence type="ECO:0000313" key="3">
    <source>
        <dbReference type="Proteomes" id="UP000091918"/>
    </source>
</evidence>
<dbReference type="AlphaFoldDB" id="A0A1B7P963"/>
<sequence>MGREIPDEEEFPRKRVKISNEADSNSPIGPVSAMATPAALDLDNQDAQALKEAEVGITHFVSPHLPGFSGILKKRYTDFLVNEILPSGKVLHLENLDLPQSFKAAICCFCGI</sequence>
<dbReference type="EMBL" id="LGUA01000004">
    <property type="protein sequence ID" value="OAX85538.1"/>
    <property type="molecule type" value="Genomic_DNA"/>
</dbReference>
<dbReference type="Proteomes" id="UP000091918">
    <property type="component" value="Unassembled WGS sequence"/>
</dbReference>
<dbReference type="PANTHER" id="PTHR13326:SF21">
    <property type="entry name" value="PSEUDOURIDYLATE SYNTHASE PUS7L"/>
    <property type="match status" value="1"/>
</dbReference>
<dbReference type="GO" id="GO:0009982">
    <property type="term" value="F:pseudouridine synthase activity"/>
    <property type="evidence" value="ECO:0007669"/>
    <property type="project" value="InterPro"/>
</dbReference>
<dbReference type="PANTHER" id="PTHR13326">
    <property type="entry name" value="TRNA PSEUDOURIDINE SYNTHASE D"/>
    <property type="match status" value="1"/>
</dbReference>